<dbReference type="PANTHER" id="PTHR42929:SF1">
    <property type="entry name" value="INNER MEMBRANE ABC TRANSPORTER PERMEASE PROTEIN YDCU-RELATED"/>
    <property type="match status" value="1"/>
</dbReference>
<feature type="transmembrane region" description="Helical" evidence="8">
    <location>
        <begin position="234"/>
        <end position="259"/>
    </location>
</feature>
<evidence type="ECO:0000313" key="12">
    <source>
        <dbReference type="Proteomes" id="UP000000552"/>
    </source>
</evidence>
<feature type="transmembrane region" description="Helical" evidence="8">
    <location>
        <begin position="55"/>
        <end position="76"/>
    </location>
</feature>
<dbReference type="CDD" id="cd06261">
    <property type="entry name" value="TM_PBP2"/>
    <property type="match status" value="1"/>
</dbReference>
<dbReference type="eggNOG" id="COG1176">
    <property type="taxonomic scope" value="Bacteria"/>
</dbReference>
<feature type="transmembrane region" description="Helical" evidence="8">
    <location>
        <begin position="290"/>
        <end position="314"/>
    </location>
</feature>
<evidence type="ECO:0000256" key="9">
    <source>
        <dbReference type="SAM" id="MobiDB-lite"/>
    </source>
</evidence>
<dbReference type="KEGG" id="mlo:mlr4191"/>
<dbReference type="GO" id="GO:0055085">
    <property type="term" value="P:transmembrane transport"/>
    <property type="evidence" value="ECO:0007669"/>
    <property type="project" value="InterPro"/>
</dbReference>
<dbReference type="GO" id="GO:0005886">
    <property type="term" value="C:plasma membrane"/>
    <property type="evidence" value="ECO:0007669"/>
    <property type="project" value="UniProtKB-SubCell"/>
</dbReference>
<evidence type="ECO:0000256" key="4">
    <source>
        <dbReference type="ARBA" id="ARBA00022475"/>
    </source>
</evidence>
<evidence type="ECO:0000259" key="10">
    <source>
        <dbReference type="PROSITE" id="PS50928"/>
    </source>
</evidence>
<feature type="transmembrane region" description="Helical" evidence="8">
    <location>
        <begin position="192"/>
        <end position="213"/>
    </location>
</feature>
<feature type="transmembrane region" description="Helical" evidence="8">
    <location>
        <begin position="140"/>
        <end position="161"/>
    </location>
</feature>
<proteinExistence type="inferred from homology"/>
<dbReference type="HOGENOM" id="CLU_016047_18_3_5"/>
<evidence type="ECO:0000256" key="1">
    <source>
        <dbReference type="ARBA" id="ARBA00004651"/>
    </source>
</evidence>
<evidence type="ECO:0000256" key="2">
    <source>
        <dbReference type="ARBA" id="ARBA00007069"/>
    </source>
</evidence>
<dbReference type="Gene3D" id="1.10.3720.10">
    <property type="entry name" value="MetI-like"/>
    <property type="match status" value="1"/>
</dbReference>
<dbReference type="Pfam" id="PF00528">
    <property type="entry name" value="BPD_transp_1"/>
    <property type="match status" value="1"/>
</dbReference>
<dbReference type="Proteomes" id="UP000000552">
    <property type="component" value="Chromosome"/>
</dbReference>
<accession>Q98EL5</accession>
<feature type="compositionally biased region" description="Basic residues" evidence="9">
    <location>
        <begin position="14"/>
        <end position="26"/>
    </location>
</feature>
<dbReference type="SUPFAM" id="SSF161098">
    <property type="entry name" value="MetI-like"/>
    <property type="match status" value="1"/>
</dbReference>
<keyword evidence="7 8" id="KW-0472">Membrane</keyword>
<dbReference type="InterPro" id="IPR000515">
    <property type="entry name" value="MetI-like"/>
</dbReference>
<evidence type="ECO:0000256" key="6">
    <source>
        <dbReference type="ARBA" id="ARBA00022989"/>
    </source>
</evidence>
<gene>
    <name evidence="11" type="ordered locus">mlr4191</name>
</gene>
<keyword evidence="6 8" id="KW-1133">Transmembrane helix</keyword>
<evidence type="ECO:0000256" key="7">
    <source>
        <dbReference type="ARBA" id="ARBA00023136"/>
    </source>
</evidence>
<reference evidence="11 12" key="1">
    <citation type="journal article" date="2000" name="DNA Res.">
        <title>Complete genome structure of the nitrogen-fixing symbiotic bacterium Mesorhizobium loti.</title>
        <authorList>
            <person name="Kaneko T."/>
            <person name="Nakamura Y."/>
            <person name="Sato S."/>
            <person name="Asamizu E."/>
            <person name="Kato T."/>
            <person name="Sasamoto S."/>
            <person name="Watanabe A."/>
            <person name="Idesawa K."/>
            <person name="Ishikawa A."/>
            <person name="Kawashima K."/>
            <person name="Kimura T."/>
            <person name="Kishida Y."/>
            <person name="Kiyokawa C."/>
            <person name="Kohara M."/>
            <person name="Matsumoto M."/>
            <person name="Matsuno A."/>
            <person name="Mochizuki Y."/>
            <person name="Nakayama S."/>
            <person name="Nakazaki N."/>
            <person name="Shimpo S."/>
            <person name="Sugimoto M."/>
            <person name="Takeuchi C."/>
            <person name="Yamada M."/>
            <person name="Tabata S."/>
        </authorList>
    </citation>
    <scope>NUCLEOTIDE SEQUENCE [LARGE SCALE GENOMIC DNA]</scope>
    <source>
        <strain evidence="12">LMG 29417 / CECT 9101 / MAFF 303099</strain>
    </source>
</reference>
<dbReference type="InterPro" id="IPR035906">
    <property type="entry name" value="MetI-like_sf"/>
</dbReference>
<dbReference type="PROSITE" id="PS50928">
    <property type="entry name" value="ABC_TM1"/>
    <property type="match status" value="1"/>
</dbReference>
<keyword evidence="3 8" id="KW-0813">Transport</keyword>
<evidence type="ECO:0000256" key="3">
    <source>
        <dbReference type="ARBA" id="ARBA00022448"/>
    </source>
</evidence>
<evidence type="ECO:0000313" key="11">
    <source>
        <dbReference type="EMBL" id="BAB50903.1"/>
    </source>
</evidence>
<sequence>MSAKPSATIPRSSARSRPRSRRHGYHGRQCFRCRPERYLKLSQTRLRSSLLMAPALVWLTALMVVPCALMLALAFFRRGIYGGIDYTFTLENFGLVFDPLYASIFLKSARIAGTATLIAVVIGYAAAYAISAAPRRWQPVFLFFAVLPFWSNYLIRTYAWIVLLNREGLITQLLRWSGYTGEPPSMLYTEGAVIAGLVYNYLPFVILACYAPLSRLNPELAEASRDLGASAATTFRRVILPLTVPGIAAGAVFVFVLSIGNFVTPALLGGGRFQMIGNLVYDQFLTANDWPFGAALAMALIAIMLLVLMAQALAADRASGRAAQAVGGTDG</sequence>
<evidence type="ECO:0000256" key="8">
    <source>
        <dbReference type="RuleBase" id="RU363032"/>
    </source>
</evidence>
<dbReference type="AlphaFoldDB" id="Q98EL5"/>
<comment type="subcellular location">
    <subcellularLocation>
        <location evidence="1 8">Cell membrane</location>
        <topology evidence="1 8">Multi-pass membrane protein</topology>
    </subcellularLocation>
</comment>
<protein>
    <submittedName>
        <fullName evidence="11">Spermidine/putrescine ABC transporter, permease protein</fullName>
    </submittedName>
</protein>
<comment type="similarity">
    <text evidence="2">Belongs to the binding-protein-dependent transport system permease family. CysTW subfamily.</text>
</comment>
<keyword evidence="4" id="KW-1003">Cell membrane</keyword>
<organism evidence="11 12">
    <name type="scientific">Mesorhizobium japonicum (strain LMG 29417 / CECT 9101 / MAFF 303099)</name>
    <name type="common">Mesorhizobium loti (strain MAFF 303099)</name>
    <dbReference type="NCBI Taxonomy" id="266835"/>
    <lineage>
        <taxon>Bacteria</taxon>
        <taxon>Pseudomonadati</taxon>
        <taxon>Pseudomonadota</taxon>
        <taxon>Alphaproteobacteria</taxon>
        <taxon>Hyphomicrobiales</taxon>
        <taxon>Phyllobacteriaceae</taxon>
        <taxon>Mesorhizobium</taxon>
    </lineage>
</organism>
<keyword evidence="5 8" id="KW-0812">Transmembrane</keyword>
<name>Q98EL5_RHILO</name>
<dbReference type="EMBL" id="BA000012">
    <property type="protein sequence ID" value="BAB50903.1"/>
    <property type="molecule type" value="Genomic_DNA"/>
</dbReference>
<evidence type="ECO:0000256" key="5">
    <source>
        <dbReference type="ARBA" id="ARBA00022692"/>
    </source>
</evidence>
<feature type="transmembrane region" description="Helical" evidence="8">
    <location>
        <begin position="112"/>
        <end position="133"/>
    </location>
</feature>
<feature type="domain" description="ABC transmembrane type-1" evidence="10">
    <location>
        <begin position="105"/>
        <end position="313"/>
    </location>
</feature>
<dbReference type="PANTHER" id="PTHR42929">
    <property type="entry name" value="INNER MEMBRANE ABC TRANSPORTER PERMEASE PROTEIN YDCU-RELATED-RELATED"/>
    <property type="match status" value="1"/>
</dbReference>
<feature type="region of interest" description="Disordered" evidence="9">
    <location>
        <begin position="1"/>
        <end position="26"/>
    </location>
</feature>